<evidence type="ECO:0000256" key="1">
    <source>
        <dbReference type="SAM" id="MobiDB-lite"/>
    </source>
</evidence>
<dbReference type="Proteomes" id="UP000324585">
    <property type="component" value="Unassembled WGS sequence"/>
</dbReference>
<dbReference type="OrthoDB" id="397265at2759"/>
<evidence type="ECO:0000313" key="2">
    <source>
        <dbReference type="EMBL" id="KAA8492511.1"/>
    </source>
</evidence>
<protein>
    <submittedName>
        <fullName evidence="2">Uncharacterized protein</fullName>
    </submittedName>
</protein>
<dbReference type="AlphaFoldDB" id="A0A5J4YM00"/>
<proteinExistence type="predicted"/>
<feature type="region of interest" description="Disordered" evidence="1">
    <location>
        <begin position="125"/>
        <end position="145"/>
    </location>
</feature>
<evidence type="ECO:0000313" key="3">
    <source>
        <dbReference type="Proteomes" id="UP000324585"/>
    </source>
</evidence>
<name>A0A5J4YM00_PORPP</name>
<feature type="compositionally biased region" description="Polar residues" evidence="1">
    <location>
        <begin position="134"/>
        <end position="145"/>
    </location>
</feature>
<gene>
    <name evidence="2" type="ORF">FVE85_8018</name>
</gene>
<comment type="caution">
    <text evidence="2">The sequence shown here is derived from an EMBL/GenBank/DDBJ whole genome shotgun (WGS) entry which is preliminary data.</text>
</comment>
<keyword evidence="3" id="KW-1185">Reference proteome</keyword>
<organism evidence="2 3">
    <name type="scientific">Porphyridium purpureum</name>
    <name type="common">Red alga</name>
    <name type="synonym">Porphyridium cruentum</name>
    <dbReference type="NCBI Taxonomy" id="35688"/>
    <lineage>
        <taxon>Eukaryota</taxon>
        <taxon>Rhodophyta</taxon>
        <taxon>Bangiophyceae</taxon>
        <taxon>Porphyridiales</taxon>
        <taxon>Porphyridiaceae</taxon>
        <taxon>Porphyridium</taxon>
    </lineage>
</organism>
<accession>A0A5J4YM00</accession>
<dbReference type="EMBL" id="VRMN01000009">
    <property type="protein sequence ID" value="KAA8492511.1"/>
    <property type="molecule type" value="Genomic_DNA"/>
</dbReference>
<reference evidence="3" key="1">
    <citation type="journal article" date="2019" name="Nat. Commun.">
        <title>Expansion of phycobilisome linker gene families in mesophilic red algae.</title>
        <authorList>
            <person name="Lee J."/>
            <person name="Kim D."/>
            <person name="Bhattacharya D."/>
            <person name="Yoon H.S."/>
        </authorList>
    </citation>
    <scope>NUCLEOTIDE SEQUENCE [LARGE SCALE GENOMIC DNA]</scope>
    <source>
        <strain evidence="3">CCMP 1328</strain>
    </source>
</reference>
<sequence>MAGSRLRDRAYSAHRPFRLEKVWMTGMENVPNVCGSGMDLVTFISGGPDKAYLKFVREWTGLFVEVRGVGAHPAAREPLHFGLRVRAEDPDELVQRARTLLEDLLATVRFACMQHVHAVAARNSLGHSGDSAGRPSNTLQHSLRP</sequence>